<name>A0A8J4DAT8_9CHLO</name>
<dbReference type="OrthoDB" id="444265at2759"/>
<feature type="region of interest" description="Disordered" evidence="2">
    <location>
        <begin position="852"/>
        <end position="872"/>
    </location>
</feature>
<evidence type="ECO:0000313" key="4">
    <source>
        <dbReference type="EMBL" id="GIL77353.1"/>
    </source>
</evidence>
<feature type="compositionally biased region" description="Low complexity" evidence="2">
    <location>
        <begin position="68"/>
        <end position="78"/>
    </location>
</feature>
<feature type="region of interest" description="Disordered" evidence="2">
    <location>
        <begin position="692"/>
        <end position="810"/>
    </location>
</feature>
<feature type="region of interest" description="Disordered" evidence="2">
    <location>
        <begin position="305"/>
        <end position="341"/>
    </location>
</feature>
<evidence type="ECO:0000256" key="2">
    <source>
        <dbReference type="SAM" id="MobiDB-lite"/>
    </source>
</evidence>
<dbReference type="EMBL" id="BNCQ01000004">
    <property type="protein sequence ID" value="GIL97347.1"/>
    <property type="molecule type" value="Genomic_DNA"/>
</dbReference>
<dbReference type="InterPro" id="IPR008984">
    <property type="entry name" value="SMAD_FHA_dom_sf"/>
</dbReference>
<feature type="compositionally biased region" description="Acidic residues" evidence="2">
    <location>
        <begin position="1"/>
        <end position="10"/>
    </location>
</feature>
<organism evidence="5 6">
    <name type="scientific">Volvox reticuliferus</name>
    <dbReference type="NCBI Taxonomy" id="1737510"/>
    <lineage>
        <taxon>Eukaryota</taxon>
        <taxon>Viridiplantae</taxon>
        <taxon>Chlorophyta</taxon>
        <taxon>core chlorophytes</taxon>
        <taxon>Chlorophyceae</taxon>
        <taxon>CS clade</taxon>
        <taxon>Chlamydomonadales</taxon>
        <taxon>Volvocaceae</taxon>
        <taxon>Volvox</taxon>
    </lineage>
</organism>
<feature type="compositionally biased region" description="Acidic residues" evidence="2">
    <location>
        <begin position="461"/>
        <end position="473"/>
    </location>
</feature>
<dbReference type="Pfam" id="PF00498">
    <property type="entry name" value="FHA"/>
    <property type="match status" value="1"/>
</dbReference>
<feature type="region of interest" description="Disordered" evidence="2">
    <location>
        <begin position="138"/>
        <end position="167"/>
    </location>
</feature>
<evidence type="ECO:0000259" key="3">
    <source>
        <dbReference type="PROSITE" id="PS50006"/>
    </source>
</evidence>
<keyword evidence="1" id="KW-0175">Coiled coil</keyword>
<feature type="region of interest" description="Disordered" evidence="2">
    <location>
        <begin position="388"/>
        <end position="409"/>
    </location>
</feature>
<feature type="region of interest" description="Disordered" evidence="2">
    <location>
        <begin position="1"/>
        <end position="78"/>
    </location>
</feature>
<evidence type="ECO:0000313" key="6">
    <source>
        <dbReference type="Proteomes" id="UP000722791"/>
    </source>
</evidence>
<dbReference type="InterPro" id="IPR050923">
    <property type="entry name" value="Cell_Proc_Reg/RNA_Proc"/>
</dbReference>
<dbReference type="EMBL" id="BNCP01000010">
    <property type="protein sequence ID" value="GIL77353.1"/>
    <property type="molecule type" value="Genomic_DNA"/>
</dbReference>
<feature type="compositionally biased region" description="Pro residues" evidence="2">
    <location>
        <begin position="16"/>
        <end position="33"/>
    </location>
</feature>
<dbReference type="InterPro" id="IPR000253">
    <property type="entry name" value="FHA_dom"/>
</dbReference>
<dbReference type="AlphaFoldDB" id="A0A8J4DAT8"/>
<feature type="compositionally biased region" description="Acidic residues" evidence="2">
    <location>
        <begin position="332"/>
        <end position="341"/>
    </location>
</feature>
<dbReference type="CDD" id="cd22677">
    <property type="entry name" value="FHA_Kanadaptin"/>
    <property type="match status" value="1"/>
</dbReference>
<dbReference type="SMART" id="SM00240">
    <property type="entry name" value="FHA"/>
    <property type="match status" value="1"/>
</dbReference>
<comment type="caution">
    <text evidence="5">The sequence shown here is derived from an EMBL/GenBank/DDBJ whole genome shotgun (WGS) entry which is preliminary data.</text>
</comment>
<dbReference type="Proteomes" id="UP000747110">
    <property type="component" value="Unassembled WGS sequence"/>
</dbReference>
<dbReference type="Proteomes" id="UP000722791">
    <property type="component" value="Unassembled WGS sequence"/>
</dbReference>
<sequence>MDSKDSDEDQAIVTPAPMPPSPPKFKLPPPKFPPSSVKDLNGASGTSFATTESAARLPDPDVSHVPATAVTSSNSVGVSSTPTAAAAAAAAKAAAAAAAGAIPGQRDRVIAQITSAMYAKATAAAAATATATATAAEGAEETASGTGAGGSGAVGLSPGPAPSYDPPSWSGVPEGVEYCLEVLKNGSIVETRAINSRPFYTFGRNPSADFILEHPSASRLHAVLQFNGETREAFIYDPGSTHGTFLNKQQIKSKVYVPLAVGHTLRFGSSSRLYILEGPAELMPPEGLTRDQRRQLAALEASKKMKEKQQQAAQRSMAAALSGGATWGMSDGGDDDPRDEVDLEDADSIDWRALVATGHQLNDRQQKLAEKIRSKEWKLQNLKTENQRITAKERQEGGLTQGQATTLARNTQAMDRLEEELEELEETLRESIRDALMNKKREAEAARAGGSNKKRKARPDSDDEGAGSDSSDEFFDRTTGGGGKGGVSASAAAKAAAAKRQKAASGSTGPAVAAVESAESLYGKKELLLEEQRRLQAAVAEEAAVAAAARAPDERLEAAVGAEGKEPGNKEAGPGAEGDSDDAIASAAVVGESEVEDSLDAFMANMDTQIEKDKLASLKRQLADVEAQLARVTKLLKIADPDGWLQPGSAAAGRACAAAAAAAAAFSGDRRVKAAIAMAAAAAAKRRKEEEVAKQGFKMEEEEAEQEEGDKEAPGPDASATGNGGEAAVQQQLAGRGGELSGRRPGTSTGASGPPGGNADLPGSGIPGGTGGGSGGLLIIRRPPGASLPRGAQVGEKVQQAGHSGRHTVSAEAKAAAAALMAEMNAAPSLPALSSGGRGLAKDEVAEAEAAEIRGGGGGGGKVHRTGGGRGSAEAAVAADLEVLAAARRRREELMAAEAAEAAQWRPPEGQRGDGRTSLNDKLGY</sequence>
<feature type="region of interest" description="Disordered" evidence="2">
    <location>
        <begin position="439"/>
        <end position="511"/>
    </location>
</feature>
<dbReference type="PROSITE" id="PS50006">
    <property type="entry name" value="FHA_DOMAIN"/>
    <property type="match status" value="1"/>
</dbReference>
<evidence type="ECO:0000256" key="1">
    <source>
        <dbReference type="SAM" id="Coils"/>
    </source>
</evidence>
<protein>
    <recommendedName>
        <fullName evidence="3">FHA domain-containing protein</fullName>
    </recommendedName>
</protein>
<gene>
    <name evidence="4" type="ORF">Vretifemale_6825</name>
    <name evidence="5" type="ORF">Vretimale_2815</name>
</gene>
<feature type="compositionally biased region" description="Basic and acidic residues" evidence="2">
    <location>
        <begin position="551"/>
        <end position="569"/>
    </location>
</feature>
<feature type="compositionally biased region" description="Gly residues" evidence="2">
    <location>
        <begin position="765"/>
        <end position="776"/>
    </location>
</feature>
<feature type="coiled-coil region" evidence="1">
    <location>
        <begin position="608"/>
        <end position="635"/>
    </location>
</feature>
<dbReference type="Gene3D" id="2.60.200.20">
    <property type="match status" value="1"/>
</dbReference>
<keyword evidence="7" id="KW-1185">Reference proteome</keyword>
<evidence type="ECO:0000313" key="7">
    <source>
        <dbReference type="Proteomes" id="UP000747110"/>
    </source>
</evidence>
<feature type="compositionally biased region" description="Acidic residues" evidence="2">
    <location>
        <begin position="700"/>
        <end position="710"/>
    </location>
</feature>
<feature type="region of interest" description="Disordered" evidence="2">
    <location>
        <begin position="549"/>
        <end position="581"/>
    </location>
</feature>
<reference evidence="5" key="1">
    <citation type="journal article" date="2021" name="Proc. Natl. Acad. Sci. U.S.A.">
        <title>Three genomes in the algal genus Volvox reveal the fate of a haploid sex-determining region after a transition to homothallism.</title>
        <authorList>
            <person name="Yamamoto K."/>
            <person name="Hamaji T."/>
            <person name="Kawai-Toyooka H."/>
            <person name="Matsuzaki R."/>
            <person name="Takahashi F."/>
            <person name="Nishimura Y."/>
            <person name="Kawachi M."/>
            <person name="Noguchi H."/>
            <person name="Minakuchi Y."/>
            <person name="Umen J.G."/>
            <person name="Toyoda A."/>
            <person name="Nozaki H."/>
        </authorList>
    </citation>
    <scope>NUCLEOTIDE SEQUENCE</scope>
    <source>
        <strain evidence="5">NIES-3785</strain>
        <strain evidence="4">NIES-3786</strain>
    </source>
</reference>
<dbReference type="SUPFAM" id="SSF49879">
    <property type="entry name" value="SMAD/FHA domain"/>
    <property type="match status" value="1"/>
</dbReference>
<feature type="compositionally biased region" description="Low complexity" evidence="2">
    <location>
        <begin position="487"/>
        <end position="496"/>
    </location>
</feature>
<accession>A0A8J4DAT8</accession>
<feature type="compositionally biased region" description="Low complexity" evidence="2">
    <location>
        <begin position="310"/>
        <end position="320"/>
    </location>
</feature>
<feature type="domain" description="FHA" evidence="3">
    <location>
        <begin position="200"/>
        <end position="251"/>
    </location>
</feature>
<feature type="region of interest" description="Disordered" evidence="2">
    <location>
        <begin position="896"/>
        <end position="925"/>
    </location>
</feature>
<dbReference type="PANTHER" id="PTHR23308">
    <property type="entry name" value="NUCLEAR INHIBITOR OF PROTEIN PHOSPHATASE-1"/>
    <property type="match status" value="1"/>
</dbReference>
<evidence type="ECO:0000313" key="5">
    <source>
        <dbReference type="EMBL" id="GIL97347.1"/>
    </source>
</evidence>
<proteinExistence type="predicted"/>
<feature type="compositionally biased region" description="Polar residues" evidence="2">
    <location>
        <begin position="43"/>
        <end position="53"/>
    </location>
</feature>